<organism evidence="2 3">
    <name type="scientific">Carnegiea gigantea</name>
    <dbReference type="NCBI Taxonomy" id="171969"/>
    <lineage>
        <taxon>Eukaryota</taxon>
        <taxon>Viridiplantae</taxon>
        <taxon>Streptophyta</taxon>
        <taxon>Embryophyta</taxon>
        <taxon>Tracheophyta</taxon>
        <taxon>Spermatophyta</taxon>
        <taxon>Magnoliopsida</taxon>
        <taxon>eudicotyledons</taxon>
        <taxon>Gunneridae</taxon>
        <taxon>Pentapetalae</taxon>
        <taxon>Caryophyllales</taxon>
        <taxon>Cactineae</taxon>
        <taxon>Cactaceae</taxon>
        <taxon>Cactoideae</taxon>
        <taxon>Echinocereeae</taxon>
        <taxon>Carnegiea</taxon>
    </lineage>
</organism>
<evidence type="ECO:0000313" key="2">
    <source>
        <dbReference type="EMBL" id="KAJ8420565.1"/>
    </source>
</evidence>
<keyword evidence="3" id="KW-1185">Reference proteome</keyword>
<gene>
    <name evidence="2" type="ORF">Cgig2_011053</name>
</gene>
<proteinExistence type="predicted"/>
<dbReference type="CDD" id="cd00303">
    <property type="entry name" value="retropepsin_like"/>
    <property type="match status" value="1"/>
</dbReference>
<evidence type="ECO:0000256" key="1">
    <source>
        <dbReference type="SAM" id="MobiDB-lite"/>
    </source>
</evidence>
<dbReference type="AlphaFoldDB" id="A0A9Q1GHA4"/>
<sequence>MSEELWRRLTRSGHFPTSTTYQLTEASPPIGRSRYCLPVIQSGGEKYLSQTEAVGPIWSSYVDARQQDPAATPRRGQWLNQRLLPHLMQPIPCGPPGSRSKSRLPSLEEKFWAGSRDEECSTEVVATIAGVYAEEITGLAWKAQLRSAHGQEVNPTGIIHLPVCFGNKLKSKNLEVDFLVVDVPTAYNVILGRPTLHKSIREKRGGLHIGHSTILLTLLLRSLGLNIQGVSRLVPCAFTFTRRRNKFHLFEMAFVGFEIAVLLKFLSQRLQDLAQIPHGVGTTLLIALLLGLSHPLSRRSRLSFDLLVSSRPPGHLGRPSAFPNTADIGSPAPPGFDISPQLSPP</sequence>
<dbReference type="EMBL" id="JAKOGI010003339">
    <property type="protein sequence ID" value="KAJ8420565.1"/>
    <property type="molecule type" value="Genomic_DNA"/>
</dbReference>
<dbReference type="OrthoDB" id="1746852at2759"/>
<comment type="caution">
    <text evidence="2">The sequence shown here is derived from an EMBL/GenBank/DDBJ whole genome shotgun (WGS) entry which is preliminary data.</text>
</comment>
<dbReference type="Proteomes" id="UP001153076">
    <property type="component" value="Unassembled WGS sequence"/>
</dbReference>
<name>A0A9Q1GHA4_9CARY</name>
<accession>A0A9Q1GHA4</accession>
<reference evidence="2" key="1">
    <citation type="submission" date="2022-04" db="EMBL/GenBank/DDBJ databases">
        <title>Carnegiea gigantea Genome sequencing and assembly v2.</title>
        <authorList>
            <person name="Copetti D."/>
            <person name="Sanderson M.J."/>
            <person name="Burquez A."/>
            <person name="Wojciechowski M.F."/>
        </authorList>
    </citation>
    <scope>NUCLEOTIDE SEQUENCE</scope>
    <source>
        <strain evidence="2">SGP5-SGP5p</strain>
        <tissue evidence="2">Aerial part</tissue>
    </source>
</reference>
<feature type="region of interest" description="Disordered" evidence="1">
    <location>
        <begin position="317"/>
        <end position="345"/>
    </location>
</feature>
<protein>
    <submittedName>
        <fullName evidence="2">Uncharacterized protein</fullName>
    </submittedName>
</protein>
<evidence type="ECO:0000313" key="3">
    <source>
        <dbReference type="Proteomes" id="UP001153076"/>
    </source>
</evidence>